<accession>A0A2I0XGZ4</accession>
<reference evidence="1 2" key="1">
    <citation type="journal article" date="2016" name="Sci. Rep.">
        <title>The Dendrobium catenatum Lindl. genome sequence provides insights into polysaccharide synthase, floral development and adaptive evolution.</title>
        <authorList>
            <person name="Zhang G.Q."/>
            <person name="Xu Q."/>
            <person name="Bian C."/>
            <person name="Tsai W.C."/>
            <person name="Yeh C.M."/>
            <person name="Liu K.W."/>
            <person name="Yoshida K."/>
            <person name="Zhang L.S."/>
            <person name="Chang S.B."/>
            <person name="Chen F."/>
            <person name="Shi Y."/>
            <person name="Su Y.Y."/>
            <person name="Zhang Y.Q."/>
            <person name="Chen L.J."/>
            <person name="Yin Y."/>
            <person name="Lin M."/>
            <person name="Huang H."/>
            <person name="Deng H."/>
            <person name="Wang Z.W."/>
            <person name="Zhu S.L."/>
            <person name="Zhao X."/>
            <person name="Deng C."/>
            <person name="Niu S.C."/>
            <person name="Huang J."/>
            <person name="Wang M."/>
            <person name="Liu G.H."/>
            <person name="Yang H.J."/>
            <person name="Xiao X.J."/>
            <person name="Hsiao Y.Y."/>
            <person name="Wu W.L."/>
            <person name="Chen Y.Y."/>
            <person name="Mitsuda N."/>
            <person name="Ohme-Takagi M."/>
            <person name="Luo Y.B."/>
            <person name="Van de Peer Y."/>
            <person name="Liu Z.J."/>
        </authorList>
    </citation>
    <scope>NUCLEOTIDE SEQUENCE [LARGE SCALE GENOMIC DNA]</scope>
    <source>
        <tissue evidence="1">The whole plant</tissue>
    </source>
</reference>
<dbReference type="EMBL" id="KZ501893">
    <property type="protein sequence ID" value="PKU87154.1"/>
    <property type="molecule type" value="Genomic_DNA"/>
</dbReference>
<dbReference type="Proteomes" id="UP000233837">
    <property type="component" value="Unassembled WGS sequence"/>
</dbReference>
<reference evidence="1 2" key="2">
    <citation type="journal article" date="2017" name="Nature">
        <title>The Apostasia genome and the evolution of orchids.</title>
        <authorList>
            <person name="Zhang G.Q."/>
            <person name="Liu K.W."/>
            <person name="Li Z."/>
            <person name="Lohaus R."/>
            <person name="Hsiao Y.Y."/>
            <person name="Niu S.C."/>
            <person name="Wang J.Y."/>
            <person name="Lin Y.C."/>
            <person name="Xu Q."/>
            <person name="Chen L.J."/>
            <person name="Yoshida K."/>
            <person name="Fujiwara S."/>
            <person name="Wang Z.W."/>
            <person name="Zhang Y.Q."/>
            <person name="Mitsuda N."/>
            <person name="Wang M."/>
            <person name="Liu G.H."/>
            <person name="Pecoraro L."/>
            <person name="Huang H.X."/>
            <person name="Xiao X.J."/>
            <person name="Lin M."/>
            <person name="Wu X.Y."/>
            <person name="Wu W.L."/>
            <person name="Chen Y.Y."/>
            <person name="Chang S.B."/>
            <person name="Sakamoto S."/>
            <person name="Ohme-Takagi M."/>
            <person name="Yagi M."/>
            <person name="Zeng S.J."/>
            <person name="Shen C.Y."/>
            <person name="Yeh C.M."/>
            <person name="Luo Y.B."/>
            <person name="Tsai W.C."/>
            <person name="Van de Peer Y."/>
            <person name="Liu Z.J."/>
        </authorList>
    </citation>
    <scope>NUCLEOTIDE SEQUENCE [LARGE SCALE GENOMIC DNA]</scope>
    <source>
        <tissue evidence="1">The whole plant</tissue>
    </source>
</reference>
<protein>
    <submittedName>
        <fullName evidence="1">Uncharacterized protein</fullName>
    </submittedName>
</protein>
<organism evidence="1 2">
    <name type="scientific">Dendrobium catenatum</name>
    <dbReference type="NCBI Taxonomy" id="906689"/>
    <lineage>
        <taxon>Eukaryota</taxon>
        <taxon>Viridiplantae</taxon>
        <taxon>Streptophyta</taxon>
        <taxon>Embryophyta</taxon>
        <taxon>Tracheophyta</taxon>
        <taxon>Spermatophyta</taxon>
        <taxon>Magnoliopsida</taxon>
        <taxon>Liliopsida</taxon>
        <taxon>Asparagales</taxon>
        <taxon>Orchidaceae</taxon>
        <taxon>Epidendroideae</taxon>
        <taxon>Malaxideae</taxon>
        <taxon>Dendrobiinae</taxon>
        <taxon>Dendrobium</taxon>
    </lineage>
</organism>
<evidence type="ECO:0000313" key="1">
    <source>
        <dbReference type="EMBL" id="PKU87154.1"/>
    </source>
</evidence>
<proteinExistence type="predicted"/>
<sequence length="126" mass="14423">MDRDGSRLFHSIDRNREGSGFRSLHVRLRRFAGVQNLPESLLWLLRCCSTILLQLLCFLSDRKFGTVLRHVSTSDFSVRGNSAIGRTCDRKGRDEWVASLLRRLSLSDGSFCFLPSTTSIFLLDRK</sequence>
<gene>
    <name evidence="1" type="ORF">MA16_Dca006563</name>
</gene>
<dbReference type="AlphaFoldDB" id="A0A2I0XGZ4"/>
<keyword evidence="2" id="KW-1185">Reference proteome</keyword>
<name>A0A2I0XGZ4_9ASPA</name>
<evidence type="ECO:0000313" key="2">
    <source>
        <dbReference type="Proteomes" id="UP000233837"/>
    </source>
</evidence>